<evidence type="ECO:0000313" key="1">
    <source>
        <dbReference type="EMBL" id="KAJ8673238.1"/>
    </source>
</evidence>
<protein>
    <submittedName>
        <fullName evidence="1">Uncharacterized protein</fullName>
    </submittedName>
</protein>
<gene>
    <name evidence="1" type="ORF">QAD02_004500</name>
</gene>
<keyword evidence="2" id="KW-1185">Reference proteome</keyword>
<evidence type="ECO:0000313" key="2">
    <source>
        <dbReference type="Proteomes" id="UP001239111"/>
    </source>
</evidence>
<organism evidence="1 2">
    <name type="scientific">Eretmocerus hayati</name>
    <dbReference type="NCBI Taxonomy" id="131215"/>
    <lineage>
        <taxon>Eukaryota</taxon>
        <taxon>Metazoa</taxon>
        <taxon>Ecdysozoa</taxon>
        <taxon>Arthropoda</taxon>
        <taxon>Hexapoda</taxon>
        <taxon>Insecta</taxon>
        <taxon>Pterygota</taxon>
        <taxon>Neoptera</taxon>
        <taxon>Endopterygota</taxon>
        <taxon>Hymenoptera</taxon>
        <taxon>Apocrita</taxon>
        <taxon>Proctotrupomorpha</taxon>
        <taxon>Chalcidoidea</taxon>
        <taxon>Aphelinidae</taxon>
        <taxon>Aphelininae</taxon>
        <taxon>Eretmocerus</taxon>
    </lineage>
</organism>
<sequence>MIWNLTRSFSILMVVLIQQSDCLDSGMNQIIQLLKKDESTSRVDMILKNENQLLMSPASSIIVKRITDEYSTTVTNYLEDQRSSKDQCISSSKTAQMISRQHNLRIGIVDFQDGSDSNRDELLSSMLNFIDHQNPLVRGKCMFIVISGNNSTYESFLRFGWMKEFLDLSVVEFVAVNDSKAMGLVVSQEYRYSISIHVFNPFYYLHSKNILETNATIFPDKLRNFNGYPLHVFMPERILSASHTVRTVQQELARSFFAVLNFKPVSPQLSRTKINSVHDLLSRKIVDFFLADEGLKYDDRGFGENECYTYLSRLEIRHLSQDRVVICQYQPSVIIISYSFVKTSIIFLGIVIIIWIASRTLQFDVKNWTALRIIRVLLGASDENRGPPSMSELVLKICLFAVSGLCAIYFNDNMMNAVLGHQQFLDVNSFRELSKSNLYLYMSHMTKDKLERSLPNDIAVQAILNRSQFVDFGRDLDASTIKSPYESQRAQLLSAVFNYGGMSTDKYRIYEEIDDKTCRMTIIDEPLSRIAHTVTANPTAFFSKRFSEIAMRLDETGMLYYWEKTNAEKTWLWRSRKVRYNDKFDPTNHDSAEQEIPLNIRLFYILIVSYSIAGMILMVEIIWKQFESKIRALSPLIHTILSGPL</sequence>
<proteinExistence type="predicted"/>
<dbReference type="EMBL" id="CM056743">
    <property type="protein sequence ID" value="KAJ8673238.1"/>
    <property type="molecule type" value="Genomic_DNA"/>
</dbReference>
<reference evidence="1" key="1">
    <citation type="submission" date="2023-04" db="EMBL/GenBank/DDBJ databases">
        <title>A chromosome-level genome assembly of the parasitoid wasp Eretmocerus hayati.</title>
        <authorList>
            <person name="Zhong Y."/>
            <person name="Liu S."/>
            <person name="Liu Y."/>
        </authorList>
    </citation>
    <scope>NUCLEOTIDE SEQUENCE</scope>
    <source>
        <strain evidence="1">ZJU_SS_LIU_2023</strain>
    </source>
</reference>
<comment type="caution">
    <text evidence="1">The sequence shown here is derived from an EMBL/GenBank/DDBJ whole genome shotgun (WGS) entry which is preliminary data.</text>
</comment>
<name>A0ACC2NPX2_9HYME</name>
<dbReference type="Proteomes" id="UP001239111">
    <property type="component" value="Chromosome 3"/>
</dbReference>
<accession>A0ACC2NPX2</accession>